<feature type="compositionally biased region" description="Low complexity" evidence="4">
    <location>
        <begin position="143"/>
        <end position="160"/>
    </location>
</feature>
<protein>
    <recommendedName>
        <fullName evidence="5">Zn(2)-C6 fungal-type domain-containing protein</fullName>
    </recommendedName>
</protein>
<dbReference type="GO" id="GO:0000981">
    <property type="term" value="F:DNA-binding transcription factor activity, RNA polymerase II-specific"/>
    <property type="evidence" value="ECO:0007669"/>
    <property type="project" value="InterPro"/>
</dbReference>
<evidence type="ECO:0000256" key="2">
    <source>
        <dbReference type="ARBA" id="ARBA00023163"/>
    </source>
</evidence>
<keyword evidence="3" id="KW-0539">Nucleus</keyword>
<evidence type="ECO:0000313" key="7">
    <source>
        <dbReference type="Proteomes" id="UP000248405"/>
    </source>
</evidence>
<sequence length="445" mass="48170">MSQDNSLDVQDQLPACYRCHASKVRCRRTPGQVRCQRCTRAAYSDCYPRPSRRGRISQQQTRGLSGILMTQKGVEEGSLPAVSSNMPAEPGDELHEQRHDSDAADPLLDLFVGPVAPGGDGLSDLLWTPLVSDFDPDSVHRPLALTTTTPSQPSASSNNTGISLSEPLPDSVTASSASSSRYKAGDAGRVMGGSERWESRNDSGLDNSRLSSASYMQALTDLNAQMLSQQDSMLECIRQFLAAPIRHSHNRPSSAPGERSRRNSPRSDTVIAPISEGPVEAALRLGLALRSLLRPHQVCERDMPTALFLLSTVLRLASLLHDLLARLQGMLAQETDKNALCAFIFPPVRLGSLLLDERFDDHLRPLQVHSIAMALSTAEGLIDEVIQLTEKSLPDHISDASGAMDDGEGDTKDDFGLQALTRALVAKQEAVVESISGLRDILSCS</sequence>
<reference evidence="6" key="1">
    <citation type="submission" date="2016-12" db="EMBL/GenBank/DDBJ databases">
        <title>The genomes of Aspergillus section Nigri reveals drivers in fungal speciation.</title>
        <authorList>
            <consortium name="DOE Joint Genome Institute"/>
            <person name="Vesth T.C."/>
            <person name="Nybo J."/>
            <person name="Theobald S."/>
            <person name="Brandl J."/>
            <person name="Frisvad J.C."/>
            <person name="Nielsen K.F."/>
            <person name="Lyhne E.K."/>
            <person name="Kogle M.E."/>
            <person name="Kuo A."/>
            <person name="Riley R."/>
            <person name="Clum A."/>
            <person name="Nolan M."/>
            <person name="Lipzen A."/>
            <person name="Salamov A."/>
            <person name="Henrissat B."/>
            <person name="Wiebenga A."/>
            <person name="De Vries R.P."/>
            <person name="Grigoriev I.V."/>
            <person name="Mortensen U.H."/>
            <person name="Andersen M.R."/>
            <person name="Baker S.E."/>
        </authorList>
    </citation>
    <scope>NUCLEOTIDE SEQUENCE [LARGE SCALE GENOMIC DNA]</scope>
    <source>
        <strain evidence="6">CBS 113365</strain>
    </source>
</reference>
<keyword evidence="7" id="KW-1185">Reference proteome</keyword>
<organism evidence="6 7">
    <name type="scientific">Aspergillus vadensis (strain CBS 113365 / IMI 142717 / IBT 24658)</name>
    <dbReference type="NCBI Taxonomy" id="1448311"/>
    <lineage>
        <taxon>Eukaryota</taxon>
        <taxon>Fungi</taxon>
        <taxon>Dikarya</taxon>
        <taxon>Ascomycota</taxon>
        <taxon>Pezizomycotina</taxon>
        <taxon>Eurotiomycetes</taxon>
        <taxon>Eurotiomycetidae</taxon>
        <taxon>Eurotiales</taxon>
        <taxon>Aspergillaceae</taxon>
        <taxon>Aspergillus</taxon>
        <taxon>Aspergillus subgen. Circumdati</taxon>
    </lineage>
</organism>
<evidence type="ECO:0000256" key="3">
    <source>
        <dbReference type="ARBA" id="ARBA00023242"/>
    </source>
</evidence>
<dbReference type="OrthoDB" id="5410402at2759"/>
<evidence type="ECO:0000256" key="4">
    <source>
        <dbReference type="SAM" id="MobiDB-lite"/>
    </source>
</evidence>
<dbReference type="GO" id="GO:0008270">
    <property type="term" value="F:zinc ion binding"/>
    <property type="evidence" value="ECO:0007669"/>
    <property type="project" value="InterPro"/>
</dbReference>
<proteinExistence type="predicted"/>
<evidence type="ECO:0000259" key="5">
    <source>
        <dbReference type="PROSITE" id="PS00463"/>
    </source>
</evidence>
<feature type="domain" description="Zn(2)-C6 fungal-type" evidence="5">
    <location>
        <begin position="15"/>
        <end position="46"/>
    </location>
</feature>
<dbReference type="InterPro" id="IPR001138">
    <property type="entry name" value="Zn2Cys6_DnaBD"/>
</dbReference>
<dbReference type="AlphaFoldDB" id="A0A319CB16"/>
<dbReference type="Proteomes" id="UP000248405">
    <property type="component" value="Unassembled WGS sequence"/>
</dbReference>
<dbReference type="GeneID" id="37215522"/>
<gene>
    <name evidence="6" type="ORF">BO88DRAFT_456564</name>
</gene>
<keyword evidence="1" id="KW-0805">Transcription regulation</keyword>
<name>A0A319CB16_ASPVC</name>
<evidence type="ECO:0000313" key="6">
    <source>
        <dbReference type="EMBL" id="PYH65802.1"/>
    </source>
</evidence>
<dbReference type="CDD" id="cd00067">
    <property type="entry name" value="GAL4"/>
    <property type="match status" value="1"/>
</dbReference>
<keyword evidence="2" id="KW-0804">Transcription</keyword>
<evidence type="ECO:0000256" key="1">
    <source>
        <dbReference type="ARBA" id="ARBA00023015"/>
    </source>
</evidence>
<feature type="region of interest" description="Disordered" evidence="4">
    <location>
        <begin position="247"/>
        <end position="271"/>
    </location>
</feature>
<feature type="region of interest" description="Disordered" evidence="4">
    <location>
        <begin position="142"/>
        <end position="205"/>
    </location>
</feature>
<feature type="region of interest" description="Disordered" evidence="4">
    <location>
        <begin position="78"/>
        <end position="100"/>
    </location>
</feature>
<dbReference type="RefSeq" id="XP_025559596.1">
    <property type="nucleotide sequence ID" value="XM_025710930.1"/>
</dbReference>
<accession>A0A319CB16</accession>
<dbReference type="PROSITE" id="PS00463">
    <property type="entry name" value="ZN2_CY6_FUNGAL_1"/>
    <property type="match status" value="1"/>
</dbReference>
<dbReference type="EMBL" id="KZ821636">
    <property type="protein sequence ID" value="PYH65802.1"/>
    <property type="molecule type" value="Genomic_DNA"/>
</dbReference>